<accession>A0AAE1BSI4</accession>
<feature type="region of interest" description="Disordered" evidence="1">
    <location>
        <begin position="99"/>
        <end position="130"/>
    </location>
</feature>
<name>A0AAE1BSI4_PETCI</name>
<comment type="caution">
    <text evidence="2">The sequence shown here is derived from an EMBL/GenBank/DDBJ whole genome shotgun (WGS) entry which is preliminary data.</text>
</comment>
<keyword evidence="3" id="KW-1185">Reference proteome</keyword>
<gene>
    <name evidence="2" type="ORF">Pcinc_037609</name>
</gene>
<feature type="compositionally biased region" description="Basic and acidic residues" evidence="1">
    <location>
        <begin position="115"/>
        <end position="130"/>
    </location>
</feature>
<dbReference type="Proteomes" id="UP001286313">
    <property type="component" value="Unassembled WGS sequence"/>
</dbReference>
<evidence type="ECO:0000256" key="1">
    <source>
        <dbReference type="SAM" id="MobiDB-lite"/>
    </source>
</evidence>
<organism evidence="2 3">
    <name type="scientific">Petrolisthes cinctipes</name>
    <name type="common">Flat porcelain crab</name>
    <dbReference type="NCBI Taxonomy" id="88211"/>
    <lineage>
        <taxon>Eukaryota</taxon>
        <taxon>Metazoa</taxon>
        <taxon>Ecdysozoa</taxon>
        <taxon>Arthropoda</taxon>
        <taxon>Crustacea</taxon>
        <taxon>Multicrustacea</taxon>
        <taxon>Malacostraca</taxon>
        <taxon>Eumalacostraca</taxon>
        <taxon>Eucarida</taxon>
        <taxon>Decapoda</taxon>
        <taxon>Pleocyemata</taxon>
        <taxon>Anomura</taxon>
        <taxon>Galatheoidea</taxon>
        <taxon>Porcellanidae</taxon>
        <taxon>Petrolisthes</taxon>
    </lineage>
</organism>
<protein>
    <submittedName>
        <fullName evidence="2">Uncharacterized protein</fullName>
    </submittedName>
</protein>
<proteinExistence type="predicted"/>
<reference evidence="2" key="1">
    <citation type="submission" date="2023-10" db="EMBL/GenBank/DDBJ databases">
        <title>Genome assemblies of two species of porcelain crab, Petrolisthes cinctipes and Petrolisthes manimaculis (Anomura: Porcellanidae).</title>
        <authorList>
            <person name="Angst P."/>
        </authorList>
    </citation>
    <scope>NUCLEOTIDE SEQUENCE</scope>
    <source>
        <strain evidence="2">PB745_01</strain>
        <tissue evidence="2">Gill</tissue>
    </source>
</reference>
<dbReference type="AlphaFoldDB" id="A0AAE1BSI4"/>
<evidence type="ECO:0000313" key="3">
    <source>
        <dbReference type="Proteomes" id="UP001286313"/>
    </source>
</evidence>
<dbReference type="EMBL" id="JAWQEG010006008">
    <property type="protein sequence ID" value="KAK3856025.1"/>
    <property type="molecule type" value="Genomic_DNA"/>
</dbReference>
<sequence length="130" mass="14233">MSPDYWRLDPGVAPGAEAASGVTTVCVWNPANDTVLNLASTRFYHRTNCHLVCKVHHGGKSLLCAMVPSLSLLQAHQHGACSPLGPCNLQQELHLQPRPPFRFTKVTSRPAGKVKTSEIRRNSEKPEPLT</sequence>
<evidence type="ECO:0000313" key="2">
    <source>
        <dbReference type="EMBL" id="KAK3856025.1"/>
    </source>
</evidence>